<evidence type="ECO:0000313" key="2">
    <source>
        <dbReference type="Proteomes" id="UP000241848"/>
    </source>
</evidence>
<gene>
    <name evidence="1" type="ORF">C7B45_02105</name>
</gene>
<dbReference type="Proteomes" id="UP000241848">
    <property type="component" value="Unassembled WGS sequence"/>
</dbReference>
<sequence length="91" mass="10330">MDESRIARAGHHGACSSLAAIDHAIGKVKSRCSRLKLWEATDRKRRPPQLGQPNEPLTFYADMVEYPDVDQAVQRQVRHEFIAVKLSDQCQ</sequence>
<accession>A0A2T2WMX2</accession>
<name>A0A2T2WMX2_9FIRM</name>
<evidence type="ECO:0000313" key="1">
    <source>
        <dbReference type="EMBL" id="PSR23587.1"/>
    </source>
</evidence>
<reference evidence="1 2" key="1">
    <citation type="journal article" date="2014" name="BMC Genomics">
        <title>Comparison of environmental and isolate Sulfobacillus genomes reveals diverse carbon, sulfur, nitrogen, and hydrogen metabolisms.</title>
        <authorList>
            <person name="Justice N.B."/>
            <person name="Norman A."/>
            <person name="Brown C.T."/>
            <person name="Singh A."/>
            <person name="Thomas B.C."/>
            <person name="Banfield J.F."/>
        </authorList>
    </citation>
    <scope>NUCLEOTIDE SEQUENCE [LARGE SCALE GENOMIC DNA]</scope>
    <source>
        <strain evidence="1">AMDSBA3</strain>
    </source>
</reference>
<proteinExistence type="predicted"/>
<dbReference type="EMBL" id="PXYV01000004">
    <property type="protein sequence ID" value="PSR23587.1"/>
    <property type="molecule type" value="Genomic_DNA"/>
</dbReference>
<organism evidence="1 2">
    <name type="scientific">Sulfobacillus acidophilus</name>
    <dbReference type="NCBI Taxonomy" id="53633"/>
    <lineage>
        <taxon>Bacteria</taxon>
        <taxon>Bacillati</taxon>
        <taxon>Bacillota</taxon>
        <taxon>Clostridia</taxon>
        <taxon>Eubacteriales</taxon>
        <taxon>Clostridiales Family XVII. Incertae Sedis</taxon>
        <taxon>Sulfobacillus</taxon>
    </lineage>
</organism>
<dbReference type="AlphaFoldDB" id="A0A2T2WMX2"/>
<comment type="caution">
    <text evidence="1">The sequence shown here is derived from an EMBL/GenBank/DDBJ whole genome shotgun (WGS) entry which is preliminary data.</text>
</comment>
<protein>
    <submittedName>
        <fullName evidence="1">Uncharacterized protein</fullName>
    </submittedName>
</protein>